<accession>A0A1A9RCS3</accession>
<reference evidence="3" key="1">
    <citation type="submission" date="2016-05" db="EMBL/GenBank/DDBJ databases">
        <title>Draft genome of Corynebacterium afermentans subsp. afermentans LCDC 88199T.</title>
        <authorList>
            <person name="Bernier A.-M."/>
            <person name="Bernard K."/>
        </authorList>
    </citation>
    <scope>NUCLEOTIDE SEQUENCE [LARGE SCALE GENOMIC DNA]</scope>
    <source>
        <strain evidence="3">NML04-0072</strain>
    </source>
</reference>
<evidence type="ECO:0000313" key="3">
    <source>
        <dbReference type="Proteomes" id="UP000077589"/>
    </source>
</evidence>
<evidence type="ECO:0000259" key="1">
    <source>
        <dbReference type="Pfam" id="PF04448"/>
    </source>
</evidence>
<dbReference type="Pfam" id="PF04448">
    <property type="entry name" value="DUF551"/>
    <property type="match status" value="1"/>
</dbReference>
<protein>
    <recommendedName>
        <fullName evidence="1">DUF551 domain-containing protein</fullName>
    </recommendedName>
</protein>
<gene>
    <name evidence="2" type="ORF">A7P90_11545</name>
</gene>
<evidence type="ECO:0000313" key="2">
    <source>
        <dbReference type="EMBL" id="OAM15775.1"/>
    </source>
</evidence>
<dbReference type="OrthoDB" id="8611650at2"/>
<comment type="caution">
    <text evidence="2">The sequence shown here is derived from an EMBL/GenBank/DDBJ whole genome shotgun (WGS) entry which is preliminary data.</text>
</comment>
<dbReference type="Proteomes" id="UP000077589">
    <property type="component" value="Unassembled WGS sequence"/>
</dbReference>
<name>A0A1A9RCS3_EIKCO</name>
<proteinExistence type="predicted"/>
<dbReference type="InterPro" id="IPR007539">
    <property type="entry name" value="DUF551"/>
</dbReference>
<dbReference type="RefSeq" id="WP_064088232.1">
    <property type="nucleotide sequence ID" value="NZ_LXSG01000045.1"/>
</dbReference>
<dbReference type="EMBL" id="LXSG01000045">
    <property type="protein sequence ID" value="OAM15775.1"/>
    <property type="molecule type" value="Genomic_DNA"/>
</dbReference>
<sequence length="131" mass="15553">MTPEGIERERRAFESWYSRAYLPAAAHGRTFSKYQAGTYRLQHVQDAWQAWQARAAQSEWISVEDRLPEYKNDREQFLIMCQWKREPKTYFYKTSRLLKMLDHIYFDSEPCGADVIYWQPLPAPPTTNPAA</sequence>
<dbReference type="AlphaFoldDB" id="A0A1A9RCS3"/>
<feature type="domain" description="DUF551" evidence="1">
    <location>
        <begin position="59"/>
        <end position="126"/>
    </location>
</feature>
<organism evidence="2 3">
    <name type="scientific">Eikenella corrodens</name>
    <dbReference type="NCBI Taxonomy" id="539"/>
    <lineage>
        <taxon>Bacteria</taxon>
        <taxon>Pseudomonadati</taxon>
        <taxon>Pseudomonadota</taxon>
        <taxon>Betaproteobacteria</taxon>
        <taxon>Neisseriales</taxon>
        <taxon>Neisseriaceae</taxon>
        <taxon>Eikenella</taxon>
    </lineage>
</organism>